<dbReference type="EMBL" id="VWPH01000002">
    <property type="protein sequence ID" value="KAA5836893.1"/>
    <property type="molecule type" value="Genomic_DNA"/>
</dbReference>
<feature type="transmembrane region" description="Helical" evidence="5">
    <location>
        <begin position="149"/>
        <end position="169"/>
    </location>
</feature>
<feature type="transmembrane region" description="Helical" evidence="5">
    <location>
        <begin position="386"/>
        <end position="404"/>
    </location>
</feature>
<keyword evidence="2 5" id="KW-0812">Transmembrane</keyword>
<dbReference type="Pfam" id="PF07690">
    <property type="entry name" value="MFS_1"/>
    <property type="match status" value="1"/>
</dbReference>
<feature type="transmembrane region" description="Helical" evidence="5">
    <location>
        <begin position="175"/>
        <end position="195"/>
    </location>
</feature>
<dbReference type="GO" id="GO:0022857">
    <property type="term" value="F:transmembrane transporter activity"/>
    <property type="evidence" value="ECO:0007669"/>
    <property type="project" value="InterPro"/>
</dbReference>
<feature type="transmembrane region" description="Helical" evidence="5">
    <location>
        <begin position="17"/>
        <end position="34"/>
    </location>
</feature>
<feature type="transmembrane region" description="Helical" evidence="5">
    <location>
        <begin position="115"/>
        <end position="137"/>
    </location>
</feature>
<keyword evidence="3 5" id="KW-1133">Transmembrane helix</keyword>
<evidence type="ECO:0000259" key="6">
    <source>
        <dbReference type="PROSITE" id="PS50850"/>
    </source>
</evidence>
<feature type="transmembrane region" description="Helical" evidence="5">
    <location>
        <begin position="232"/>
        <end position="253"/>
    </location>
</feature>
<dbReference type="PROSITE" id="PS50850">
    <property type="entry name" value="MFS"/>
    <property type="match status" value="1"/>
</dbReference>
<feature type="domain" description="Major facilitator superfamily (MFS) profile" evidence="6">
    <location>
        <begin position="227"/>
        <end position="410"/>
    </location>
</feature>
<dbReference type="PANTHER" id="PTHR23528:SF1">
    <property type="entry name" value="MAJOR FACILITATOR SUPERFAMILY (MFS) PROFILE DOMAIN-CONTAINING PROTEIN"/>
    <property type="match status" value="1"/>
</dbReference>
<evidence type="ECO:0000256" key="2">
    <source>
        <dbReference type="ARBA" id="ARBA00022692"/>
    </source>
</evidence>
<feature type="transmembrane region" description="Helical" evidence="5">
    <location>
        <begin position="89"/>
        <end position="109"/>
    </location>
</feature>
<dbReference type="AlphaFoldDB" id="A0A5M7C575"/>
<dbReference type="PANTHER" id="PTHR23528">
    <property type="match status" value="1"/>
</dbReference>
<evidence type="ECO:0000256" key="5">
    <source>
        <dbReference type="SAM" id="Phobius"/>
    </source>
</evidence>
<feature type="transmembrane region" description="Helical" evidence="5">
    <location>
        <begin position="265"/>
        <end position="285"/>
    </location>
</feature>
<dbReference type="Proteomes" id="UP000323946">
    <property type="component" value="Unassembled WGS sequence"/>
</dbReference>
<dbReference type="RefSeq" id="WP_150065059.1">
    <property type="nucleotide sequence ID" value="NZ_JBEPDJ010000026.1"/>
</dbReference>
<sequence>MTPDGLGEPTEPVPTRWVLAFSLATAGTFVGWYGPLQILLAKQADAFSPGSKEAVLAVAAGVGALCSMLANPVWGALSDRTASRFGRRIPWVAVGTLGGVAGLLLMAAARDVVGMIAGWCLVQTALNAPFAALSAAVPDQVPQRQRGTAAGCFGVAQTIGIMAGTGLAVAGGGIVGGYLACAVFVLLAPVPYVLLRRDRVLPAELRPPWSWRAFFAGFWLDPRRHRDFGWAWLTRFLINLSNSITLLYLLFYLQDAVGLPDPDGGVLVLTAINAVTVLISVLVAGIWSDRIANRRAFVAWSGGIMAAAGFLLAGWQTWPSAVVAALVLGVGFGAYTSVDFALITQVLPEALDRGKDLGVINIANSLPQVLAPAVAAPIVAHLGGYAALYITASAIALVGGALVYRVKSVR</sequence>
<feature type="transmembrane region" description="Helical" evidence="5">
    <location>
        <begin position="321"/>
        <end position="347"/>
    </location>
</feature>
<feature type="transmembrane region" description="Helical" evidence="5">
    <location>
        <begin position="297"/>
        <end position="315"/>
    </location>
</feature>
<dbReference type="InterPro" id="IPR011701">
    <property type="entry name" value="MFS"/>
</dbReference>
<organism evidence="7 8">
    <name type="scientific">Saccharopolyspora hirsuta</name>
    <dbReference type="NCBI Taxonomy" id="1837"/>
    <lineage>
        <taxon>Bacteria</taxon>
        <taxon>Bacillati</taxon>
        <taxon>Actinomycetota</taxon>
        <taxon>Actinomycetes</taxon>
        <taxon>Pseudonocardiales</taxon>
        <taxon>Pseudonocardiaceae</taxon>
        <taxon>Saccharopolyspora</taxon>
    </lineage>
</organism>
<keyword evidence="8" id="KW-1185">Reference proteome</keyword>
<protein>
    <submittedName>
        <fullName evidence="7">MFS transporter</fullName>
    </submittedName>
</protein>
<dbReference type="SMR" id="A0A5M7C575"/>
<dbReference type="InterPro" id="IPR036259">
    <property type="entry name" value="MFS_trans_sf"/>
</dbReference>
<dbReference type="InterPro" id="IPR020846">
    <property type="entry name" value="MFS_dom"/>
</dbReference>
<evidence type="ECO:0000256" key="1">
    <source>
        <dbReference type="ARBA" id="ARBA00004651"/>
    </source>
</evidence>
<feature type="transmembrane region" description="Helical" evidence="5">
    <location>
        <begin position="54"/>
        <end position="77"/>
    </location>
</feature>
<accession>A0A5M7C575</accession>
<evidence type="ECO:0000313" key="7">
    <source>
        <dbReference type="EMBL" id="KAA5836893.1"/>
    </source>
</evidence>
<comment type="caution">
    <text evidence="7">The sequence shown here is derived from an EMBL/GenBank/DDBJ whole genome shotgun (WGS) entry which is preliminary data.</text>
</comment>
<dbReference type="SUPFAM" id="SSF103473">
    <property type="entry name" value="MFS general substrate transporter"/>
    <property type="match status" value="1"/>
</dbReference>
<dbReference type="OrthoDB" id="7584869at2"/>
<dbReference type="GO" id="GO:0005886">
    <property type="term" value="C:plasma membrane"/>
    <property type="evidence" value="ECO:0007669"/>
    <property type="project" value="UniProtKB-SubCell"/>
</dbReference>
<keyword evidence="4 5" id="KW-0472">Membrane</keyword>
<gene>
    <name evidence="7" type="ORF">F1721_03365</name>
</gene>
<dbReference type="Gene3D" id="1.20.1250.20">
    <property type="entry name" value="MFS general substrate transporter like domains"/>
    <property type="match status" value="2"/>
</dbReference>
<evidence type="ECO:0000256" key="3">
    <source>
        <dbReference type="ARBA" id="ARBA00022989"/>
    </source>
</evidence>
<feature type="transmembrane region" description="Helical" evidence="5">
    <location>
        <begin position="359"/>
        <end position="380"/>
    </location>
</feature>
<evidence type="ECO:0000313" key="8">
    <source>
        <dbReference type="Proteomes" id="UP000323946"/>
    </source>
</evidence>
<name>A0A5M7C575_SACHI</name>
<reference evidence="7 8" key="1">
    <citation type="submission" date="2019-09" db="EMBL/GenBank/DDBJ databases">
        <title>Draft genome sequence of the thermophilic Saccharopolyspora hirsuta VKM Ac-666T.</title>
        <authorList>
            <person name="Lobastova T.G."/>
            <person name="Fokina V."/>
            <person name="Bragin E.Y."/>
            <person name="Shtratnikova V.Y."/>
            <person name="Starodumova I.P."/>
            <person name="Tarlachkov S.V."/>
            <person name="Donova M.V."/>
        </authorList>
    </citation>
    <scope>NUCLEOTIDE SEQUENCE [LARGE SCALE GENOMIC DNA]</scope>
    <source>
        <strain evidence="7 8">VKM Ac-666</strain>
    </source>
</reference>
<proteinExistence type="predicted"/>
<evidence type="ECO:0000256" key="4">
    <source>
        <dbReference type="ARBA" id="ARBA00023136"/>
    </source>
</evidence>
<comment type="subcellular location">
    <subcellularLocation>
        <location evidence="1">Cell membrane</location>
        <topology evidence="1">Multi-pass membrane protein</topology>
    </subcellularLocation>
</comment>